<proteinExistence type="predicted"/>
<dbReference type="EMBL" id="WMIG01000013">
    <property type="protein sequence ID" value="MTH61161.1"/>
    <property type="molecule type" value="Genomic_DNA"/>
</dbReference>
<evidence type="ECO:0000256" key="1">
    <source>
        <dbReference type="SAM" id="Phobius"/>
    </source>
</evidence>
<comment type="caution">
    <text evidence="2">The sequence shown here is derived from an EMBL/GenBank/DDBJ whole genome shotgun (WGS) entry which is preliminary data.</text>
</comment>
<dbReference type="AlphaFoldDB" id="A0A844HUA9"/>
<organism evidence="2 3">
    <name type="scientific">Paracoccus litorisediminis</name>
    <dbReference type="NCBI Taxonomy" id="2006130"/>
    <lineage>
        <taxon>Bacteria</taxon>
        <taxon>Pseudomonadati</taxon>
        <taxon>Pseudomonadota</taxon>
        <taxon>Alphaproteobacteria</taxon>
        <taxon>Rhodobacterales</taxon>
        <taxon>Paracoccaceae</taxon>
        <taxon>Paracoccus</taxon>
    </lineage>
</organism>
<evidence type="ECO:0000313" key="3">
    <source>
        <dbReference type="Proteomes" id="UP000449846"/>
    </source>
</evidence>
<keyword evidence="1" id="KW-0472">Membrane</keyword>
<accession>A0A844HUA9</accession>
<sequence>MNMLQLVGAIMVAWVIFSMIASIYNASGVGRDDSDPATGTRSGMRVHTDHLTGIQYLSGPKGGLMMRVDTEGRPILAKEVG</sequence>
<keyword evidence="1" id="KW-0812">Transmembrane</keyword>
<reference evidence="2 3" key="1">
    <citation type="submission" date="2019-11" db="EMBL/GenBank/DDBJ databases">
        <authorList>
            <person name="Dong K."/>
        </authorList>
    </citation>
    <scope>NUCLEOTIDE SEQUENCE [LARGE SCALE GENOMIC DNA]</scope>
    <source>
        <strain evidence="2 3">NBRC 112902</strain>
    </source>
</reference>
<dbReference type="Proteomes" id="UP000449846">
    <property type="component" value="Unassembled WGS sequence"/>
</dbReference>
<keyword evidence="3" id="KW-1185">Reference proteome</keyword>
<dbReference type="OrthoDB" id="8456874at2"/>
<name>A0A844HUA9_9RHOB</name>
<dbReference type="RefSeq" id="WP_155041103.1">
    <property type="nucleotide sequence ID" value="NZ_WMIG01000013.1"/>
</dbReference>
<gene>
    <name evidence="2" type="ORF">GL300_18280</name>
</gene>
<evidence type="ECO:0000313" key="2">
    <source>
        <dbReference type="EMBL" id="MTH61161.1"/>
    </source>
</evidence>
<feature type="transmembrane region" description="Helical" evidence="1">
    <location>
        <begin position="6"/>
        <end position="24"/>
    </location>
</feature>
<protein>
    <submittedName>
        <fullName evidence="2">Uncharacterized protein</fullName>
    </submittedName>
</protein>
<keyword evidence="1" id="KW-1133">Transmembrane helix</keyword>